<evidence type="ECO:0000313" key="3">
    <source>
        <dbReference type="Proteomes" id="UP000070539"/>
    </source>
</evidence>
<organism evidence="2 3">
    <name type="scientific">Anaerotignum neopropionicum</name>
    <dbReference type="NCBI Taxonomy" id="36847"/>
    <lineage>
        <taxon>Bacteria</taxon>
        <taxon>Bacillati</taxon>
        <taxon>Bacillota</taxon>
        <taxon>Clostridia</taxon>
        <taxon>Lachnospirales</taxon>
        <taxon>Anaerotignaceae</taxon>
        <taxon>Anaerotignum</taxon>
    </lineage>
</organism>
<keyword evidence="3" id="KW-1185">Reference proteome</keyword>
<accession>A0A136WER1</accession>
<dbReference type="OrthoDB" id="9803291at2"/>
<dbReference type="Pfam" id="PF04993">
    <property type="entry name" value="TfoX_N"/>
    <property type="match status" value="1"/>
</dbReference>
<protein>
    <recommendedName>
        <fullName evidence="1">TfoX N-terminal domain-containing protein</fullName>
    </recommendedName>
</protein>
<feature type="domain" description="TfoX N-terminal" evidence="1">
    <location>
        <begin position="14"/>
        <end position="75"/>
    </location>
</feature>
<dbReference type="Gene3D" id="3.30.1460.30">
    <property type="entry name" value="YgaC/TfoX-N like chaperone"/>
    <property type="match status" value="1"/>
</dbReference>
<dbReference type="STRING" id="36847.CLNEO_14750"/>
<dbReference type="EMBL" id="LRVM01000004">
    <property type="protein sequence ID" value="KXL52933.1"/>
    <property type="molecule type" value="Genomic_DNA"/>
</dbReference>
<reference evidence="2 3" key="1">
    <citation type="submission" date="2016-01" db="EMBL/GenBank/DDBJ databases">
        <title>Genome sequence of Clostridium neopropionicum X4, DSM-3847.</title>
        <authorList>
            <person name="Poehlein A."/>
            <person name="Beck M.H."/>
            <person name="Bengelsdorf F.R."/>
            <person name="Daniel R."/>
            <person name="Duerre P."/>
        </authorList>
    </citation>
    <scope>NUCLEOTIDE SEQUENCE [LARGE SCALE GENOMIC DNA]</scope>
    <source>
        <strain evidence="2 3">DSM-3847</strain>
    </source>
</reference>
<evidence type="ECO:0000313" key="2">
    <source>
        <dbReference type="EMBL" id="KXL52933.1"/>
    </source>
</evidence>
<evidence type="ECO:0000259" key="1">
    <source>
        <dbReference type="Pfam" id="PF04993"/>
    </source>
</evidence>
<gene>
    <name evidence="2" type="ORF">CLNEO_14750</name>
</gene>
<dbReference type="AlphaFoldDB" id="A0A136WER1"/>
<dbReference type="RefSeq" id="WP_066086778.1">
    <property type="nucleotide sequence ID" value="NZ_LRVM01000004.1"/>
</dbReference>
<dbReference type="Proteomes" id="UP000070539">
    <property type="component" value="Unassembled WGS sequence"/>
</dbReference>
<dbReference type="SUPFAM" id="SSF159894">
    <property type="entry name" value="YgaC/TfoX-N like"/>
    <property type="match status" value="1"/>
</dbReference>
<name>A0A136WER1_9FIRM</name>
<proteinExistence type="predicted"/>
<sequence length="110" mass="12504">MATSLQYIEFVCAQIKGVGEIRYKKMFGEYMVYVNNKPILLVCDNTVFVKKLADISKQMQAAQTGFPYNGAKEHYILDIEDIALSKEVIGILEEVILIPKSKKSQKNQKL</sequence>
<dbReference type="PATRIC" id="fig|36847.3.peg.1717"/>
<comment type="caution">
    <text evidence="2">The sequence shown here is derived from an EMBL/GenBank/DDBJ whole genome shotgun (WGS) entry which is preliminary data.</text>
</comment>
<dbReference type="InterPro" id="IPR007076">
    <property type="entry name" value="TfoX_N"/>
</dbReference>